<keyword evidence="1" id="KW-0378">Hydrolase</keyword>
<evidence type="ECO:0000313" key="2">
    <source>
        <dbReference type="Proteomes" id="UP000827976"/>
    </source>
</evidence>
<accession>A0ACB7U4F7</accession>
<evidence type="ECO:0000313" key="1">
    <source>
        <dbReference type="EMBL" id="KAH7655206.1"/>
    </source>
</evidence>
<sequence>MMHEKDDGDADSHWSAVQRLPSMKRLRTSLFDCNENEDGEQQKGKRMVDVTKLSAVERRLFIKRLIKHTENDNLQLLQKQKERTDRVNVKLPSIEVRYNNLCVEAECEVVKGNPLPTLWNATKSFLLGIAKIPGLASETKINIIKDVSGIIKPSRMTLLLGPPGCGKTTFLLALAGKLDKSFKLAGEISYNGFKLEEFAPGKSSAYISQNDMHIPEMTVREILDFSARFQGVGSRAEIMKEVSRREKLAGIVPEPDIDIYMKAISVEGLERSLQTDYVLKIMGLEICAEITVGDEMRRGVSGGQKKRLTTGEMIVGPTKVLFMDDISTGLDSSTTYQIVKCLQQMAHIMEVTMVISLLQPAPETYELFDDIILMAKGQIAYHGPRCEILSFFEVCGFKCPERKGEADFLQELTITGIITMSFFMRTRPSFDVQQANFYMASLFYAITFLMINGLPEMAFTIARLSGFYKQRDLHFYPAWAYAIPASILKIPLSLIESLVWTLLTYYVTGYSPEAKRFFGQFLILFLVHQMAVSLSRFIGAYFQTLVSSVLVASLALMVFTLCGGFLIPKSSMPVWFKWAFWVSPITYSEIALSVNEFLAPRWQRSSSGNMTIGIQVLSSHALNYSYSFYWISVGALIGYIILFNVAFTLALTFTRSIGKSRAIISHDKLSQMKQGDKPDGATVQREDNQRGKMVLPVQPLTVTFQDLQYYVDTPPELREQGYTGKKLQLLNNITGAFRPSILSALMGVSGAGKTTLLDVLSGRKTSGTIAGDIRIGGYPKTQETFTRISGYCEQTDIHSPQITVRESVIYSAWLRLPQEIDSEARTAFVNEVLQTIELDGIKDELVGVPGEYGLSTEQRKRLTIAVELVSNPSIIFMDEPTSGLDARSAAVVMRAVKNIAETGRTVVCTIHQPSIHIFEAFDELILMKAGGELIYSGPIGENSSEVIKYFEGILGVPKITDKYNPATWMLEVTSTSNETQLGVDFAEIYRESTLYKENAELVKELSKPPPGSTELHFTTRFPRNNWEQCKACLWKQHLSYWRSPSYNLVRITFVFISALILAVLFWKHGKVFNTEQDLFNLLGSLYMSVVLTGVNSCTSVIPYIITERTVFYREKFAGMYSTVAYSLAQVLIEIPYVIILALMFTIITYPTIGYFWSPYKFIWFFYTISCAILSYVYLGMLLVSLTPNFQIASIFSSFLFQTLNLFSGFLIPGPGIPKWWKWAYYIMPTSWILKGVFTSQYGDIKQEVKVFGETKTVAAFLEDFYGFHQNSLTIVAFVLISFPVLFASLFMYFIGKLDFQKR</sequence>
<comment type="caution">
    <text evidence="1">The sequence shown here is derived from an EMBL/GenBank/DDBJ whole genome shotgun (WGS) entry which is preliminary data.</text>
</comment>
<dbReference type="EMBL" id="CM037029">
    <property type="protein sequence ID" value="KAH7655206.1"/>
    <property type="molecule type" value="Genomic_DNA"/>
</dbReference>
<protein>
    <submittedName>
        <fullName evidence="1">P-loop containing nucleoside triphosphate hydrolase protein</fullName>
    </submittedName>
</protein>
<gene>
    <name evidence="1" type="ORF">IHE45_19G190900</name>
</gene>
<dbReference type="Proteomes" id="UP000827976">
    <property type="component" value="Chromosome 19"/>
</dbReference>
<proteinExistence type="predicted"/>
<name>A0ACB7U4F7_DIOAL</name>
<keyword evidence="2" id="KW-1185">Reference proteome</keyword>
<reference evidence="2" key="1">
    <citation type="journal article" date="2022" name="Nat. Commun.">
        <title>Chromosome evolution and the genetic basis of agronomically important traits in greater yam.</title>
        <authorList>
            <person name="Bredeson J.V."/>
            <person name="Lyons J.B."/>
            <person name="Oniyinde I.O."/>
            <person name="Okereke N.R."/>
            <person name="Kolade O."/>
            <person name="Nnabue I."/>
            <person name="Nwadili C.O."/>
            <person name="Hribova E."/>
            <person name="Parker M."/>
            <person name="Nwogha J."/>
            <person name="Shu S."/>
            <person name="Carlson J."/>
            <person name="Kariba R."/>
            <person name="Muthemba S."/>
            <person name="Knop K."/>
            <person name="Barton G.J."/>
            <person name="Sherwood A.V."/>
            <person name="Lopez-Montes A."/>
            <person name="Asiedu R."/>
            <person name="Jamnadass R."/>
            <person name="Muchugi A."/>
            <person name="Goodstein D."/>
            <person name="Egesi C.N."/>
            <person name="Featherston J."/>
            <person name="Asfaw A."/>
            <person name="Simpson G.G."/>
            <person name="Dolezel J."/>
            <person name="Hendre P.S."/>
            <person name="Van Deynze A."/>
            <person name="Kumar P.L."/>
            <person name="Obidiegwu J.E."/>
            <person name="Bhattacharjee R."/>
            <person name="Rokhsar D.S."/>
        </authorList>
    </citation>
    <scope>NUCLEOTIDE SEQUENCE [LARGE SCALE GENOMIC DNA]</scope>
    <source>
        <strain evidence="2">cv. TDa95/00328</strain>
    </source>
</reference>
<organism evidence="1 2">
    <name type="scientific">Dioscorea alata</name>
    <name type="common">Purple yam</name>
    <dbReference type="NCBI Taxonomy" id="55571"/>
    <lineage>
        <taxon>Eukaryota</taxon>
        <taxon>Viridiplantae</taxon>
        <taxon>Streptophyta</taxon>
        <taxon>Embryophyta</taxon>
        <taxon>Tracheophyta</taxon>
        <taxon>Spermatophyta</taxon>
        <taxon>Magnoliopsida</taxon>
        <taxon>Liliopsida</taxon>
        <taxon>Dioscoreales</taxon>
        <taxon>Dioscoreaceae</taxon>
        <taxon>Dioscorea</taxon>
    </lineage>
</organism>